<sequence length="142" mass="15531">MADVMPVRTSTNPVEGINRCECGSVRTIHRARGKRAKFLYSICDSCGTNQQTGQYWQEKFNVHYATLADLRQAEQASQAVVCDAVTEHETEPQPEPKPEPIETESLPVPEPQQTKPETDTEPKPGAWKAILAGIILGGLTGG</sequence>
<dbReference type="Proteomes" id="UP000035909">
    <property type="component" value="Unassembled WGS sequence"/>
</dbReference>
<dbReference type="EMBL" id="LDOU01000019">
    <property type="protein sequence ID" value="KLV06903.1"/>
    <property type="molecule type" value="Genomic_DNA"/>
</dbReference>
<proteinExistence type="predicted"/>
<feature type="non-terminal residue" evidence="2">
    <location>
        <position position="142"/>
    </location>
</feature>
<dbReference type="RefSeq" id="WP_047886731.1">
    <property type="nucleotide sequence ID" value="NZ_LDOU01000019.1"/>
</dbReference>
<evidence type="ECO:0000313" key="2">
    <source>
        <dbReference type="EMBL" id="KLV06903.1"/>
    </source>
</evidence>
<evidence type="ECO:0000256" key="1">
    <source>
        <dbReference type="SAM" id="MobiDB-lite"/>
    </source>
</evidence>
<feature type="compositionally biased region" description="Basic and acidic residues" evidence="1">
    <location>
        <begin position="85"/>
        <end position="100"/>
    </location>
</feature>
<name>A0A0J1H589_9GAMM</name>
<feature type="region of interest" description="Disordered" evidence="1">
    <location>
        <begin position="78"/>
        <end position="126"/>
    </location>
</feature>
<keyword evidence="3" id="KW-1185">Reference proteome</keyword>
<dbReference type="AlphaFoldDB" id="A0A0J1H589"/>
<comment type="caution">
    <text evidence="2">The sequence shown here is derived from an EMBL/GenBank/DDBJ whole genome shotgun (WGS) entry which is preliminary data.</text>
</comment>
<organism evidence="2 3">
    <name type="scientific">Photobacterium ganghwense</name>
    <dbReference type="NCBI Taxonomy" id="320778"/>
    <lineage>
        <taxon>Bacteria</taxon>
        <taxon>Pseudomonadati</taxon>
        <taxon>Pseudomonadota</taxon>
        <taxon>Gammaproteobacteria</taxon>
        <taxon>Vibrionales</taxon>
        <taxon>Vibrionaceae</taxon>
        <taxon>Photobacterium</taxon>
    </lineage>
</organism>
<protein>
    <submittedName>
        <fullName evidence="2">Uncharacterized protein</fullName>
    </submittedName>
</protein>
<gene>
    <name evidence="2" type="ORF">ABT57_18415</name>
</gene>
<dbReference type="STRING" id="320778.ABT57_18415"/>
<accession>A0A0J1H589</accession>
<reference evidence="2 3" key="1">
    <citation type="submission" date="2015-05" db="EMBL/GenBank/DDBJ databases">
        <title>Photobacterium galathea sp. nov.</title>
        <authorList>
            <person name="Machado H."/>
            <person name="Gram L."/>
        </authorList>
    </citation>
    <scope>NUCLEOTIDE SEQUENCE [LARGE SCALE GENOMIC DNA]</scope>
    <source>
        <strain evidence="2 3">DSM 22954</strain>
    </source>
</reference>
<evidence type="ECO:0000313" key="3">
    <source>
        <dbReference type="Proteomes" id="UP000035909"/>
    </source>
</evidence>